<evidence type="ECO:0000256" key="3">
    <source>
        <dbReference type="ARBA" id="ARBA00022676"/>
    </source>
</evidence>
<dbReference type="OrthoDB" id="2139606at2759"/>
<dbReference type="PANTHER" id="PTHR11214:SF314">
    <property type="entry name" value="HEXOSYLTRANSFERASE"/>
    <property type="match status" value="1"/>
</dbReference>
<dbReference type="FunFam" id="3.90.550.50:FF:000001">
    <property type="entry name" value="Hexosyltransferase"/>
    <property type="match status" value="1"/>
</dbReference>
<name>A0A8S4PGU3_OWEFU</name>
<evidence type="ECO:0000256" key="6">
    <source>
        <dbReference type="ARBA" id="ARBA00022968"/>
    </source>
</evidence>
<dbReference type="GO" id="GO:0006493">
    <property type="term" value="P:protein O-linked glycosylation"/>
    <property type="evidence" value="ECO:0007669"/>
    <property type="project" value="TreeGrafter"/>
</dbReference>
<keyword evidence="5 11" id="KW-0812">Transmembrane</keyword>
<evidence type="ECO:0000313" key="12">
    <source>
        <dbReference type="EMBL" id="CAH1792449.1"/>
    </source>
</evidence>
<keyword evidence="9 11" id="KW-0472">Membrane</keyword>
<dbReference type="GO" id="GO:0016758">
    <property type="term" value="F:hexosyltransferase activity"/>
    <property type="evidence" value="ECO:0007669"/>
    <property type="project" value="InterPro"/>
</dbReference>
<keyword evidence="13" id="KW-1185">Reference proteome</keyword>
<dbReference type="Proteomes" id="UP000749559">
    <property type="component" value="Unassembled WGS sequence"/>
</dbReference>
<feature type="transmembrane region" description="Helical" evidence="11">
    <location>
        <begin position="46"/>
        <end position="63"/>
    </location>
</feature>
<evidence type="ECO:0000256" key="10">
    <source>
        <dbReference type="ARBA" id="ARBA00023180"/>
    </source>
</evidence>
<feature type="transmembrane region" description="Helical" evidence="11">
    <location>
        <begin position="360"/>
        <end position="378"/>
    </location>
</feature>
<comment type="caution">
    <text evidence="12">The sequence shown here is derived from an EMBL/GenBank/DDBJ whole genome shotgun (WGS) entry which is preliminary data.</text>
</comment>
<protein>
    <recommendedName>
        <fullName evidence="11">Hexosyltransferase</fullName>
        <ecNumber evidence="11">2.4.1.-</ecNumber>
    </recommendedName>
</protein>
<dbReference type="PANTHER" id="PTHR11214">
    <property type="entry name" value="BETA-1,3-N-ACETYLGLUCOSAMINYLTRANSFERASE"/>
    <property type="match status" value="1"/>
</dbReference>
<reference evidence="12" key="1">
    <citation type="submission" date="2022-03" db="EMBL/GenBank/DDBJ databases">
        <authorList>
            <person name="Martin C."/>
        </authorList>
    </citation>
    <scope>NUCLEOTIDE SEQUENCE</scope>
</reference>
<comment type="subcellular location">
    <subcellularLocation>
        <location evidence="1 11">Golgi apparatus membrane</location>
        <topology evidence="1 11">Single-pass type II membrane protein</topology>
    </subcellularLocation>
</comment>
<keyword evidence="6" id="KW-0735">Signal-anchor</keyword>
<dbReference type="Gene3D" id="3.90.550.50">
    <property type="match status" value="1"/>
</dbReference>
<evidence type="ECO:0000256" key="7">
    <source>
        <dbReference type="ARBA" id="ARBA00022989"/>
    </source>
</evidence>
<evidence type="ECO:0000256" key="2">
    <source>
        <dbReference type="ARBA" id="ARBA00008661"/>
    </source>
</evidence>
<comment type="similarity">
    <text evidence="2 11">Belongs to the glycosyltransferase 31 family.</text>
</comment>
<dbReference type="EC" id="2.4.1.-" evidence="11"/>
<dbReference type="GO" id="GO:0000139">
    <property type="term" value="C:Golgi membrane"/>
    <property type="evidence" value="ECO:0007669"/>
    <property type="project" value="UniProtKB-SubCell"/>
</dbReference>
<evidence type="ECO:0000256" key="11">
    <source>
        <dbReference type="RuleBase" id="RU363063"/>
    </source>
</evidence>
<keyword evidence="7 11" id="KW-1133">Transmembrane helix</keyword>
<keyword evidence="8 11" id="KW-0333">Golgi apparatus</keyword>
<organism evidence="12 13">
    <name type="scientific">Owenia fusiformis</name>
    <name type="common">Polychaete worm</name>
    <dbReference type="NCBI Taxonomy" id="6347"/>
    <lineage>
        <taxon>Eukaryota</taxon>
        <taxon>Metazoa</taxon>
        <taxon>Spiralia</taxon>
        <taxon>Lophotrochozoa</taxon>
        <taxon>Annelida</taxon>
        <taxon>Polychaeta</taxon>
        <taxon>Sedentaria</taxon>
        <taxon>Canalipalpata</taxon>
        <taxon>Sabellida</taxon>
        <taxon>Oweniida</taxon>
        <taxon>Oweniidae</taxon>
        <taxon>Owenia</taxon>
    </lineage>
</organism>
<proteinExistence type="inferred from homology"/>
<keyword evidence="3 11" id="KW-0328">Glycosyltransferase</keyword>
<dbReference type="EMBL" id="CAIIXF020000008">
    <property type="protein sequence ID" value="CAH1792449.1"/>
    <property type="molecule type" value="Genomic_DNA"/>
</dbReference>
<sequence>MYQKQETIHQRVTTQNAESCHNNTMAPSTSNSKWDAFLSRLHKKRYSVATLGCILFVGLYIYLQWSMIQFLIGWDFKLPIVCANCFEHDDYKYVINNKDVCTGDVYLLVVVASVHMDISARHTIRKTWGSKRRINGKNIRTVFHFGTHEIQSYNAIVYNEAKIEKDIIVSSFKENFENMTVHSVMGIKWATQHCPQAKYIIKADDETFLNIPNIVEQLENLNQPKDLIGGRCLKQNRDEITSKYNPGRSFHQRDYPQYCQGPAYFMSQDVAGDIITIASSIPVIPLEDVYITGLCRAIIQTKPIDVKGFIIPEEKKTLAKCDKIDSLSIPDVGIEEMKELWALVGDGQAVTECHTNWTPVQISGVILLAILITAFIMVKYRKAFSTY</sequence>
<evidence type="ECO:0000256" key="9">
    <source>
        <dbReference type="ARBA" id="ARBA00023136"/>
    </source>
</evidence>
<evidence type="ECO:0000256" key="4">
    <source>
        <dbReference type="ARBA" id="ARBA00022679"/>
    </source>
</evidence>
<comment type="caution">
    <text evidence="11">Lacks conserved residue(s) required for the propagation of feature annotation.</text>
</comment>
<dbReference type="InterPro" id="IPR002659">
    <property type="entry name" value="Glyco_trans_31"/>
</dbReference>
<evidence type="ECO:0000256" key="1">
    <source>
        <dbReference type="ARBA" id="ARBA00004323"/>
    </source>
</evidence>
<evidence type="ECO:0000313" key="13">
    <source>
        <dbReference type="Proteomes" id="UP000749559"/>
    </source>
</evidence>
<keyword evidence="10" id="KW-0325">Glycoprotein</keyword>
<evidence type="ECO:0000256" key="5">
    <source>
        <dbReference type="ARBA" id="ARBA00022692"/>
    </source>
</evidence>
<gene>
    <name evidence="12" type="ORF">OFUS_LOCUS17410</name>
</gene>
<dbReference type="AlphaFoldDB" id="A0A8S4PGU3"/>
<dbReference type="Pfam" id="PF01762">
    <property type="entry name" value="Galactosyl_T"/>
    <property type="match status" value="1"/>
</dbReference>
<evidence type="ECO:0000256" key="8">
    <source>
        <dbReference type="ARBA" id="ARBA00023034"/>
    </source>
</evidence>
<accession>A0A8S4PGU3</accession>
<keyword evidence="4" id="KW-0808">Transferase</keyword>